<name>A0A0E0PQ89_ORYRU</name>
<dbReference type="Gramene" id="ORUFI05G25000.1">
    <property type="protein sequence ID" value="ORUFI05G25000.1"/>
    <property type="gene ID" value="ORUFI05G25000"/>
</dbReference>
<organism evidence="2 3">
    <name type="scientific">Oryza rufipogon</name>
    <name type="common">Brownbeard rice</name>
    <name type="synonym">Asian wild rice</name>
    <dbReference type="NCBI Taxonomy" id="4529"/>
    <lineage>
        <taxon>Eukaryota</taxon>
        <taxon>Viridiplantae</taxon>
        <taxon>Streptophyta</taxon>
        <taxon>Embryophyta</taxon>
        <taxon>Tracheophyta</taxon>
        <taxon>Spermatophyta</taxon>
        <taxon>Magnoliopsida</taxon>
        <taxon>Liliopsida</taxon>
        <taxon>Poales</taxon>
        <taxon>Poaceae</taxon>
        <taxon>BOP clade</taxon>
        <taxon>Oryzoideae</taxon>
        <taxon>Oryzeae</taxon>
        <taxon>Oryzinae</taxon>
        <taxon>Oryza</taxon>
    </lineage>
</organism>
<dbReference type="HOGENOM" id="CLU_1638144_0_0_1"/>
<keyword evidence="3" id="KW-1185">Reference proteome</keyword>
<reference evidence="3" key="1">
    <citation type="submission" date="2013-06" db="EMBL/GenBank/DDBJ databases">
        <authorList>
            <person name="Zhao Q."/>
        </authorList>
    </citation>
    <scope>NUCLEOTIDE SEQUENCE</scope>
    <source>
        <strain evidence="3">cv. W1943</strain>
    </source>
</reference>
<dbReference type="EnsemblPlants" id="ORUFI05G25000.1">
    <property type="protein sequence ID" value="ORUFI05G25000.1"/>
    <property type="gene ID" value="ORUFI05G25000"/>
</dbReference>
<feature type="compositionally biased region" description="Polar residues" evidence="1">
    <location>
        <begin position="1"/>
        <end position="15"/>
    </location>
</feature>
<accession>A0A0E0PQ89</accession>
<proteinExistence type="predicted"/>
<feature type="region of interest" description="Disordered" evidence="1">
    <location>
        <begin position="1"/>
        <end position="34"/>
    </location>
</feature>
<protein>
    <submittedName>
        <fullName evidence="2">Uncharacterized protein</fullName>
    </submittedName>
</protein>
<evidence type="ECO:0000256" key="1">
    <source>
        <dbReference type="SAM" id="MobiDB-lite"/>
    </source>
</evidence>
<dbReference type="Proteomes" id="UP000008022">
    <property type="component" value="Unassembled WGS sequence"/>
</dbReference>
<dbReference type="AlphaFoldDB" id="A0A0E0PQ89"/>
<reference evidence="2" key="2">
    <citation type="submission" date="2015-06" db="UniProtKB">
        <authorList>
            <consortium name="EnsemblPlants"/>
        </authorList>
    </citation>
    <scope>IDENTIFICATION</scope>
</reference>
<evidence type="ECO:0000313" key="3">
    <source>
        <dbReference type="Proteomes" id="UP000008022"/>
    </source>
</evidence>
<evidence type="ECO:0000313" key="2">
    <source>
        <dbReference type="EnsemblPlants" id="ORUFI05G25000.1"/>
    </source>
</evidence>
<feature type="region of interest" description="Disordered" evidence="1">
    <location>
        <begin position="52"/>
        <end position="162"/>
    </location>
</feature>
<sequence>MAPLLSSQSKASQGFRQRHPKPHNPPALRTLPDHHIVPLATKPSPLPCRCHPLLHGLTKRDPSPQAPATPPTRLDPAKATMDPAVKARPAAAIITTSAHTPLRRRQDSLPQPPVSAAGGRHCLRADEGTHPPSVARAQPPPLSLASRSHPRTGKGAPAPTSP</sequence>